<feature type="signal peptide" evidence="1">
    <location>
        <begin position="1"/>
        <end position="29"/>
    </location>
</feature>
<comment type="caution">
    <text evidence="2">The sequence shown here is derived from an EMBL/GenBank/DDBJ whole genome shotgun (WGS) entry which is preliminary data.</text>
</comment>
<protein>
    <submittedName>
        <fullName evidence="2">Uncharacterized protein</fullName>
    </submittedName>
</protein>
<reference evidence="2 3" key="1">
    <citation type="submission" date="2012-05" db="EMBL/GenBank/DDBJ databases">
        <authorList>
            <person name="Weinstock G."/>
            <person name="Sodergren E."/>
            <person name="Lobos E.A."/>
            <person name="Fulton L."/>
            <person name="Fulton R."/>
            <person name="Courtney L."/>
            <person name="Fronick C."/>
            <person name="O'Laughlin M."/>
            <person name="Godfrey J."/>
            <person name="Wilson R.M."/>
            <person name="Miner T."/>
            <person name="Farmer C."/>
            <person name="Delehaunty K."/>
            <person name="Cordes M."/>
            <person name="Minx P."/>
            <person name="Tomlinson C."/>
            <person name="Chen J."/>
            <person name="Wollam A."/>
            <person name="Pepin K.H."/>
            <person name="Bhonagiri V."/>
            <person name="Zhang X."/>
            <person name="Suruliraj S."/>
            <person name="Warren W."/>
            <person name="Mitreva M."/>
            <person name="Mardis E.R."/>
            <person name="Wilson R.K."/>
        </authorList>
    </citation>
    <scope>NUCLEOTIDE SEQUENCE [LARGE SCALE GENOMIC DNA]</scope>
    <source>
        <strain evidence="2 3">F0055</strain>
    </source>
</reference>
<evidence type="ECO:0000313" key="3">
    <source>
        <dbReference type="Proteomes" id="UP000010433"/>
    </source>
</evidence>
<evidence type="ECO:0000256" key="1">
    <source>
        <dbReference type="SAM" id="SignalP"/>
    </source>
</evidence>
<dbReference type="HOGENOM" id="CLU_1609335_0_0_10"/>
<dbReference type="PATRIC" id="fig|1127699.3.peg.1401"/>
<feature type="chain" id="PRO_5003954791" evidence="1">
    <location>
        <begin position="30"/>
        <end position="168"/>
    </location>
</feature>
<name>L1N8A1_9BACT</name>
<dbReference type="EMBL" id="AMEP01000096">
    <property type="protein sequence ID" value="EKX99733.1"/>
    <property type="molecule type" value="Genomic_DNA"/>
</dbReference>
<accession>L1N8A1</accession>
<keyword evidence="3" id="KW-1185">Reference proteome</keyword>
<proteinExistence type="predicted"/>
<dbReference type="AlphaFoldDB" id="L1N8A1"/>
<keyword evidence="1" id="KW-0732">Signal</keyword>
<evidence type="ECO:0000313" key="2">
    <source>
        <dbReference type="EMBL" id="EKX99733.1"/>
    </source>
</evidence>
<organism evidence="2 3">
    <name type="scientific">Hoylesella saccharolytica F0055</name>
    <dbReference type="NCBI Taxonomy" id="1127699"/>
    <lineage>
        <taxon>Bacteria</taxon>
        <taxon>Pseudomonadati</taxon>
        <taxon>Bacteroidota</taxon>
        <taxon>Bacteroidia</taxon>
        <taxon>Bacteroidales</taxon>
        <taxon>Prevotellaceae</taxon>
        <taxon>Hoylesella</taxon>
    </lineage>
</organism>
<sequence>MMCPLNVSKMKKVLFTFLFSLLSVLVVNAQTEYTLHSQSEMKAYLEKMVVQKWFIGGPISELYDAFKKVGFPIKHMSTMASGGYVSPDGEDMTTGVVIYNADLHTIDTGARLFSIYIELDIYIRKIENFGASFLMKDGWRYCKNALESIRLQILPMSLGQLFLVKSNN</sequence>
<dbReference type="Proteomes" id="UP000010433">
    <property type="component" value="Unassembled WGS sequence"/>
</dbReference>
<gene>
    <name evidence="2" type="ORF">HMPREF9151_01522</name>
</gene>